<evidence type="ECO:0000313" key="3">
    <source>
        <dbReference type="Proteomes" id="UP000431533"/>
    </source>
</evidence>
<proteinExistence type="predicted"/>
<dbReference type="Proteomes" id="UP000431533">
    <property type="component" value="Unassembled WGS sequence"/>
</dbReference>
<protein>
    <submittedName>
        <fullName evidence="2">Putative inactive dehydrogenase</fullName>
    </submittedName>
</protein>
<gene>
    <name evidence="2" type="primary">easA_3</name>
    <name evidence="2" type="ORF">LHYA1_G007551</name>
</gene>
<dbReference type="GO" id="GO:0010181">
    <property type="term" value="F:FMN binding"/>
    <property type="evidence" value="ECO:0007669"/>
    <property type="project" value="InterPro"/>
</dbReference>
<dbReference type="SUPFAM" id="SSF51395">
    <property type="entry name" value="FMN-linked oxidoreductases"/>
    <property type="match status" value="1"/>
</dbReference>
<dbReference type="InterPro" id="IPR045247">
    <property type="entry name" value="Oye-like"/>
</dbReference>
<dbReference type="AlphaFoldDB" id="A0A8H8TXX0"/>
<dbReference type="OrthoDB" id="276546at2759"/>
<dbReference type="GeneID" id="41987749"/>
<feature type="domain" description="NADH:flavin oxidoreductase/NADH oxidase N-terminal" evidence="1">
    <location>
        <begin position="6"/>
        <end position="343"/>
    </location>
</feature>
<evidence type="ECO:0000313" key="2">
    <source>
        <dbReference type="EMBL" id="TVY24760.1"/>
    </source>
</evidence>
<reference evidence="2 3" key="1">
    <citation type="submission" date="2018-05" db="EMBL/GenBank/DDBJ databases">
        <title>Genome sequencing and assembly of the regulated plant pathogen Lachnellula willkommii and related sister species for the development of diagnostic species identification markers.</title>
        <authorList>
            <person name="Giroux E."/>
            <person name="Bilodeau G."/>
        </authorList>
    </citation>
    <scope>NUCLEOTIDE SEQUENCE [LARGE SCALE GENOMIC DNA]</scope>
    <source>
        <strain evidence="2 3">CBS 185.66</strain>
    </source>
</reference>
<dbReference type="Gene3D" id="3.20.20.70">
    <property type="entry name" value="Aldolase class I"/>
    <property type="match status" value="1"/>
</dbReference>
<accession>A0A8H8TXX0</accession>
<organism evidence="2 3">
    <name type="scientific">Lachnellula hyalina</name>
    <dbReference type="NCBI Taxonomy" id="1316788"/>
    <lineage>
        <taxon>Eukaryota</taxon>
        <taxon>Fungi</taxon>
        <taxon>Dikarya</taxon>
        <taxon>Ascomycota</taxon>
        <taxon>Pezizomycotina</taxon>
        <taxon>Leotiomycetes</taxon>
        <taxon>Helotiales</taxon>
        <taxon>Lachnaceae</taxon>
        <taxon>Lachnellula</taxon>
    </lineage>
</organism>
<sequence length="379" mass="42004">MSPSRLFQPLKLGNVQLSNRIALAPLTRIRADDNHVHLPMAAEYYAQRASTPGTLLISEGSFIAPRASGIPNVPGIWNEDQIAAWKKVTDAVHAKGSSMYLQLWALGRAASAQVLSAELGADGKVKGPGDIPFEGGDQPEALSEQEIQEYIGLYAQAAKNAIEAGFDGVEIHSANGYLIDQFVQDVSNNRTDAWGGSVEKRARFGLEVTKAVVAAVGAERTGIRISPFSTFQGMKMKSDALVEQFSYYTRELKKFNLAYLHIILPRVWWREEGPDLEESTESVNFLVDIWDNQSPVLLASGYKTESAYAAADVEYKDKDVVIVFGRLFISNPDLVFRVKERIELTPYDRSKFYLPKQALGYTDWPFSKEFEQAQAAGKI</sequence>
<dbReference type="RefSeq" id="XP_031003548.1">
    <property type="nucleotide sequence ID" value="XM_031152480.1"/>
</dbReference>
<name>A0A8H8TXX0_9HELO</name>
<dbReference type="Pfam" id="PF00724">
    <property type="entry name" value="Oxidored_FMN"/>
    <property type="match status" value="1"/>
</dbReference>
<dbReference type="PANTHER" id="PTHR22893:SF91">
    <property type="entry name" value="NADPH DEHYDROGENASE 2-RELATED"/>
    <property type="match status" value="1"/>
</dbReference>
<dbReference type="PANTHER" id="PTHR22893">
    <property type="entry name" value="NADH OXIDOREDUCTASE-RELATED"/>
    <property type="match status" value="1"/>
</dbReference>
<dbReference type="FunFam" id="3.20.20.70:FF:000138">
    <property type="entry name" value="NADPH dehydrogenase 1"/>
    <property type="match status" value="1"/>
</dbReference>
<dbReference type="InterPro" id="IPR001155">
    <property type="entry name" value="OxRdtase_FMN_N"/>
</dbReference>
<comment type="caution">
    <text evidence="2">The sequence shown here is derived from an EMBL/GenBank/DDBJ whole genome shotgun (WGS) entry which is preliminary data.</text>
</comment>
<dbReference type="CDD" id="cd02933">
    <property type="entry name" value="OYE_like_FMN"/>
    <property type="match status" value="1"/>
</dbReference>
<keyword evidence="3" id="KW-1185">Reference proteome</keyword>
<evidence type="ECO:0000259" key="1">
    <source>
        <dbReference type="Pfam" id="PF00724"/>
    </source>
</evidence>
<dbReference type="GO" id="GO:0003959">
    <property type="term" value="F:NADPH dehydrogenase activity"/>
    <property type="evidence" value="ECO:0007669"/>
    <property type="project" value="TreeGrafter"/>
</dbReference>
<dbReference type="InterPro" id="IPR013785">
    <property type="entry name" value="Aldolase_TIM"/>
</dbReference>
<dbReference type="EMBL" id="QGMH01000118">
    <property type="protein sequence ID" value="TVY24760.1"/>
    <property type="molecule type" value="Genomic_DNA"/>
</dbReference>